<gene>
    <name evidence="2" type="ORF">E2C01_010183</name>
</gene>
<feature type="compositionally biased region" description="Basic and acidic residues" evidence="1">
    <location>
        <begin position="9"/>
        <end position="28"/>
    </location>
</feature>
<proteinExistence type="predicted"/>
<evidence type="ECO:0000313" key="3">
    <source>
        <dbReference type="Proteomes" id="UP000324222"/>
    </source>
</evidence>
<evidence type="ECO:0000256" key="1">
    <source>
        <dbReference type="SAM" id="MobiDB-lite"/>
    </source>
</evidence>
<dbReference type="Proteomes" id="UP000324222">
    <property type="component" value="Unassembled WGS sequence"/>
</dbReference>
<accession>A0A5B7D804</accession>
<organism evidence="2 3">
    <name type="scientific">Portunus trituberculatus</name>
    <name type="common">Swimming crab</name>
    <name type="synonym">Neptunus trituberculatus</name>
    <dbReference type="NCBI Taxonomy" id="210409"/>
    <lineage>
        <taxon>Eukaryota</taxon>
        <taxon>Metazoa</taxon>
        <taxon>Ecdysozoa</taxon>
        <taxon>Arthropoda</taxon>
        <taxon>Crustacea</taxon>
        <taxon>Multicrustacea</taxon>
        <taxon>Malacostraca</taxon>
        <taxon>Eumalacostraca</taxon>
        <taxon>Eucarida</taxon>
        <taxon>Decapoda</taxon>
        <taxon>Pleocyemata</taxon>
        <taxon>Brachyura</taxon>
        <taxon>Eubrachyura</taxon>
        <taxon>Portunoidea</taxon>
        <taxon>Portunidae</taxon>
        <taxon>Portuninae</taxon>
        <taxon>Portunus</taxon>
    </lineage>
</organism>
<sequence length="89" mass="10762">MYKLQWRPQDTRKQMPTEEEGTGREKTTIKKQHQNLQQYNVWHYKYNTSQPPYNNTYNREGHGSKNDGMYGARTSHQLHKPWILQRGIQ</sequence>
<name>A0A5B7D804_PORTR</name>
<protein>
    <submittedName>
        <fullName evidence="2">Uncharacterized protein</fullName>
    </submittedName>
</protein>
<feature type="region of interest" description="Disordered" evidence="1">
    <location>
        <begin position="1"/>
        <end position="30"/>
    </location>
</feature>
<dbReference type="AlphaFoldDB" id="A0A5B7D804"/>
<reference evidence="2 3" key="1">
    <citation type="submission" date="2019-05" db="EMBL/GenBank/DDBJ databases">
        <title>Another draft genome of Portunus trituberculatus and its Hox gene families provides insights of decapod evolution.</title>
        <authorList>
            <person name="Jeong J.-H."/>
            <person name="Song I."/>
            <person name="Kim S."/>
            <person name="Choi T."/>
            <person name="Kim D."/>
            <person name="Ryu S."/>
            <person name="Kim W."/>
        </authorList>
    </citation>
    <scope>NUCLEOTIDE SEQUENCE [LARGE SCALE GENOMIC DNA]</scope>
    <source>
        <tissue evidence="2">Muscle</tissue>
    </source>
</reference>
<comment type="caution">
    <text evidence="2">The sequence shown here is derived from an EMBL/GenBank/DDBJ whole genome shotgun (WGS) entry which is preliminary data.</text>
</comment>
<feature type="region of interest" description="Disordered" evidence="1">
    <location>
        <begin position="50"/>
        <end position="74"/>
    </location>
</feature>
<evidence type="ECO:0000313" key="2">
    <source>
        <dbReference type="EMBL" id="MPC17332.1"/>
    </source>
</evidence>
<dbReference type="EMBL" id="VSRR010000580">
    <property type="protein sequence ID" value="MPC17332.1"/>
    <property type="molecule type" value="Genomic_DNA"/>
</dbReference>
<keyword evidence="3" id="KW-1185">Reference proteome</keyword>